<dbReference type="PROSITE" id="PS51257">
    <property type="entry name" value="PROKAR_LIPOPROTEIN"/>
    <property type="match status" value="1"/>
</dbReference>
<organism evidence="1 2">
    <name type="scientific">Lacinutrix iliipiscaria</name>
    <dbReference type="NCBI Taxonomy" id="1230532"/>
    <lineage>
        <taxon>Bacteria</taxon>
        <taxon>Pseudomonadati</taxon>
        <taxon>Bacteroidota</taxon>
        <taxon>Flavobacteriia</taxon>
        <taxon>Flavobacteriales</taxon>
        <taxon>Flavobacteriaceae</taxon>
        <taxon>Lacinutrix</taxon>
    </lineage>
</organism>
<proteinExistence type="predicted"/>
<dbReference type="Gene3D" id="2.20.110.10">
    <property type="entry name" value="Histone H3 K4-specific methyltransferase SET7/9 N-terminal domain"/>
    <property type="match status" value="1"/>
</dbReference>
<reference evidence="2" key="1">
    <citation type="journal article" date="2019" name="Int. J. Syst. Evol. Microbiol.">
        <title>The Global Catalogue of Microorganisms (GCM) 10K type strain sequencing project: providing services to taxonomists for standard genome sequencing and annotation.</title>
        <authorList>
            <consortium name="The Broad Institute Genomics Platform"/>
            <consortium name="The Broad Institute Genome Sequencing Center for Infectious Disease"/>
            <person name="Wu L."/>
            <person name="Ma J."/>
        </authorList>
    </citation>
    <scope>NUCLEOTIDE SEQUENCE [LARGE SCALE GENOMIC DNA]</scope>
    <source>
        <strain evidence="2">KCTC 32141</strain>
    </source>
</reference>
<evidence type="ECO:0000313" key="1">
    <source>
        <dbReference type="EMBL" id="MFD2822596.1"/>
    </source>
</evidence>
<protein>
    <submittedName>
        <fullName evidence="1">Toxin-antitoxin system YwqK family antitoxin</fullName>
    </submittedName>
</protein>
<accession>A0ABW5WN53</accession>
<keyword evidence="2" id="KW-1185">Reference proteome</keyword>
<gene>
    <name evidence="1" type="ORF">ACFS5M_02880</name>
</gene>
<comment type="caution">
    <text evidence="1">The sequence shown here is derived from an EMBL/GenBank/DDBJ whole genome shotgun (WGS) entry which is preliminary data.</text>
</comment>
<name>A0ABW5WN53_9FLAO</name>
<dbReference type="RefSeq" id="WP_183485491.1">
    <property type="nucleotide sequence ID" value="NZ_JBHUOV010000001.1"/>
</dbReference>
<sequence>MLNRTDYFFIIFLLGFIACDKKTNQETFTLIDRGSYSSRYVDGYQVFIKDNELMNGYYVVGNELNKWEEFEVTNGVLNGSYIAYHPTGFMSSHTKYKNGKMHGEDLSFYPSGELLKTVNYVHDKRVGTIKEYYEGGQIQIESKIQNEDIVESVTYDNIGNITSQMFIKEGLRIRQRILDGNVFSEIISSTYDDNESIKFYNKDGSFKQHLKTYTEYDVPIIIELDEQGKEIKRINLKDNPDEAMKYIALFGN</sequence>
<dbReference type="SUPFAM" id="SSF82185">
    <property type="entry name" value="Histone H3 K4-specific methyltransferase SET7/9 N-terminal domain"/>
    <property type="match status" value="1"/>
</dbReference>
<dbReference type="Proteomes" id="UP001597533">
    <property type="component" value="Unassembled WGS sequence"/>
</dbReference>
<evidence type="ECO:0000313" key="2">
    <source>
        <dbReference type="Proteomes" id="UP001597533"/>
    </source>
</evidence>
<dbReference type="EMBL" id="JBHUOV010000001">
    <property type="protein sequence ID" value="MFD2822596.1"/>
    <property type="molecule type" value="Genomic_DNA"/>
</dbReference>